<organism evidence="2">
    <name type="scientific">marine sediment metagenome</name>
    <dbReference type="NCBI Taxonomy" id="412755"/>
    <lineage>
        <taxon>unclassified sequences</taxon>
        <taxon>metagenomes</taxon>
        <taxon>ecological metagenomes</taxon>
    </lineage>
</organism>
<accession>A0A0F9KLQ6</accession>
<protein>
    <submittedName>
        <fullName evidence="2">Uncharacterized protein</fullName>
    </submittedName>
</protein>
<dbReference type="AlphaFoldDB" id="A0A0F9KLQ6"/>
<evidence type="ECO:0000256" key="1">
    <source>
        <dbReference type="SAM" id="Phobius"/>
    </source>
</evidence>
<feature type="transmembrane region" description="Helical" evidence="1">
    <location>
        <begin position="5"/>
        <end position="26"/>
    </location>
</feature>
<name>A0A0F9KLQ6_9ZZZZ</name>
<feature type="transmembrane region" description="Helical" evidence="1">
    <location>
        <begin position="32"/>
        <end position="53"/>
    </location>
</feature>
<gene>
    <name evidence="2" type="ORF">LCGC14_1387520</name>
</gene>
<sequence length="60" mass="6618">MRMKFWYIAVFVECVGVAAVISGITVEFIYEAHVGFTFITSGSLLVAAGGLLYNKFLRIP</sequence>
<comment type="caution">
    <text evidence="2">The sequence shown here is derived from an EMBL/GenBank/DDBJ whole genome shotgun (WGS) entry which is preliminary data.</text>
</comment>
<proteinExistence type="predicted"/>
<keyword evidence="1" id="KW-1133">Transmembrane helix</keyword>
<dbReference type="EMBL" id="LAZR01008927">
    <property type="protein sequence ID" value="KKM75706.1"/>
    <property type="molecule type" value="Genomic_DNA"/>
</dbReference>
<keyword evidence="1" id="KW-0472">Membrane</keyword>
<reference evidence="2" key="1">
    <citation type="journal article" date="2015" name="Nature">
        <title>Complex archaea that bridge the gap between prokaryotes and eukaryotes.</title>
        <authorList>
            <person name="Spang A."/>
            <person name="Saw J.H."/>
            <person name="Jorgensen S.L."/>
            <person name="Zaremba-Niedzwiedzka K."/>
            <person name="Martijn J."/>
            <person name="Lind A.E."/>
            <person name="van Eijk R."/>
            <person name="Schleper C."/>
            <person name="Guy L."/>
            <person name="Ettema T.J."/>
        </authorList>
    </citation>
    <scope>NUCLEOTIDE SEQUENCE</scope>
</reference>
<keyword evidence="1" id="KW-0812">Transmembrane</keyword>
<evidence type="ECO:0000313" key="2">
    <source>
        <dbReference type="EMBL" id="KKM75706.1"/>
    </source>
</evidence>